<dbReference type="EMBL" id="HBGA01015069">
    <property type="protein sequence ID" value="CAD8994737.1"/>
    <property type="molecule type" value="Transcribed_RNA"/>
</dbReference>
<sequence length="2046" mass="228135">MAAPKTLLKNYIQALVAKSEASNAHDFWSTIFCAQLSFDDISEVLAFSEVRKLREKQPKSLAMITMKSIEQAHLYSRYTGTFNTPMVNALRFLTRIMPVIYEDPVFANNLLWNNKVRDKNGDDVHYDKLGDEALTKDLGKVLGEALLSASLHGRFAFVPSSDIMRLPEALPTNRFINPRVLWCGGVGIGQNGNTRDSTVDANRIDLLRCFLAVFSQPLFGVNALGPNKFINAMLDKPNATNVTFCSSLLNTVFSYDPSGSLPYTSYWTDTQEEIVDLSLQVLIAALDYAPLLQKNGQGNAFWYTIESISQPSDLLFIVNGIRNLLGNRLKSNSTWLPASQKELNCHGVLLLLVVKMMQRNSRLENALLRVVPIAELMSMVLFVMYEDCTNKRGIIKPATCLLQQLSMDDSFCRVLNTPFNGKLPAALPAVEGSHTDLLVVVLHYIMNLNHDWLKPLYEQFWTILYNVSPHAPIRNMMSAARIMNLLDILSNPRILNSEPDHVTSVVLATQVIHNFLSYDIANNLVMLYVCLRDAAVFHRLAKMMDPPDDSDEEEDGLVYLTPDVADQIPIELPLRLIDALSPKLNEFCYGGVNRSEMEILEFLSRVRINNMPNVAPFKPKEFSSFEKISDLIVRWAWNSIFVSNMAPPLWDAQAVRLFQLMKIQTLDQTAQPEAPTSTALTIGGGSRAVSAVKPPVAQLQPPTDGQPSSLLRFAIMKLIQVPVAEDQEQFWRVVFLPGGSAVSWEEVCSAISFTEGRELRWKQPLSLANLILKCIQRLEIVVTNPTITEYTVVGNILRILTRCLPMAFETELPKGMELPRLQTPQNDFAERLFWKSRIQDNEGHVFDVTPSDREPWGQKMMNILAALACRPGFSFVPSSSSATLPDKVLGHGGLNPRFLWCGGVAVDDYDLGNSRSKAVNTNAVDVLRCMLAAFSETLYTANPLEKNQFIGALTNVADVHNVTLAYSLLNLSLTYDPSGSFAYTSYWTDTTEEVLAYAMQVQLAVMNYGLFQGNNAFWAVVENLKSKRDLAYVSGGMLRLLSNRYKAANTWLPMSQKELDIHAPLILVLLKLLQRNTALREVMALAVDMDELMASLLFIAYDDTVHKRGLLKPVTCIMLLLSQDTTFCKMLSKPFNGYMPVKLPKVQGNLIDLLVVVFHHIINLNEEWIRPIYDQFWAILHNVSPYCFMASTVGAAKLVALLDVFSNPKVLAKTPEYQACVIHGVETINHFLSFDYANNRTLLYMILREQATFDRIEALMQPGATLYASRDEIPMQMIRRLITTLAPRLAEYCRQAQTTSDSEALAFLARIKLTNVPPSEAVKPRHASRVEAAVTQWCWAVIFGRNVQPQLWAVGPIKLISVTSPSKSLSGQQPRPALLLTGPGATQGPNTRVRRAFDILTAQVVDVNDADFWRTLFTSPFSFEELTNSVPLTVVRNLKEQQPVSMATLVYKSVEQAHLFGKYSGDFYVPVCNALRLLTRILPIVYEQESGRPDFAENLLWRNLVISPDGSEIGVQTKNWTEDQPGPEKSLGQILANALLHAALHPGFTFIPTAATHQLPERGGANSHSNPRHIWVGGLGVSDTGNLRNASIDGNRIDLLQCILSASSSTLYHEEPLAPNKFIRAMVGELHMFNVTFCYSLLNLVFAYDPQGSAPYMSYWTDLQEVVMDKALQVLVALLQPGLPGSTNAFWYVLTRVTSERDMAVAVQGCLNLLGNRKNAANTWIPGSQKQLDCQGLISILLIKLLQANPIMRDKLCKVVAIKDIISDLMYIIIEDFALKRGYMGAATLLLFMLSEDLNLGRVLNLPADKLPTAMTLPSGSWFDLLVFLTHHMASSEVEWIQKLTHRMLAVIYHASPTCAAISADSSVRIIQLFGVYSRNLLGGDNAAGDHVAVLLKIMTNLMTFNFAGNLQMSVSLLFTTNIVERLENLGLGTGEGASIPANVRNKLQASIPIRVMKSLGPLYEQHKQSQGGTPDREAMLAMLQRVNLTGMPEPPQMVVESPESATEKDRRITKFAWYQIFTHNLTPVIWPPSAIKIITVMAVEG</sequence>
<reference evidence="1" key="1">
    <citation type="submission" date="2021-01" db="EMBL/GenBank/DDBJ databases">
        <authorList>
            <person name="Corre E."/>
            <person name="Pelletier E."/>
            <person name="Niang G."/>
            <person name="Scheremetjew M."/>
            <person name="Finn R."/>
            <person name="Kale V."/>
            <person name="Holt S."/>
            <person name="Cochrane G."/>
            <person name="Meng A."/>
            <person name="Brown T."/>
            <person name="Cohen L."/>
        </authorList>
    </citation>
    <scope>NUCLEOTIDE SEQUENCE</scope>
    <source>
        <strain evidence="1">NIES-381</strain>
    </source>
</reference>
<evidence type="ECO:0000313" key="1">
    <source>
        <dbReference type="EMBL" id="CAD8994737.1"/>
    </source>
</evidence>
<dbReference type="InterPro" id="IPR026705">
    <property type="entry name" value="Hid-1/Ecm30"/>
</dbReference>
<dbReference type="PANTHER" id="PTHR21575:SF12">
    <property type="entry name" value="PROTEIN HID1"/>
    <property type="match status" value="1"/>
</dbReference>
<dbReference type="GO" id="GO:0005797">
    <property type="term" value="C:Golgi medial cisterna"/>
    <property type="evidence" value="ECO:0007669"/>
    <property type="project" value="TreeGrafter"/>
</dbReference>
<organism evidence="1">
    <name type="scientific">Eutreptiella gymnastica</name>
    <dbReference type="NCBI Taxonomy" id="73025"/>
    <lineage>
        <taxon>Eukaryota</taxon>
        <taxon>Discoba</taxon>
        <taxon>Euglenozoa</taxon>
        <taxon>Euglenida</taxon>
        <taxon>Spirocuta</taxon>
        <taxon>Euglenophyceae</taxon>
        <taxon>Eutreptiales</taxon>
        <taxon>Eutreptiaceae</taxon>
        <taxon>Eutreptiella</taxon>
    </lineage>
</organism>
<dbReference type="PANTHER" id="PTHR21575">
    <property type="entry name" value="PROTEIN HID1"/>
    <property type="match status" value="1"/>
</dbReference>
<gene>
    <name evidence="1" type="ORF">EGYM00392_LOCUS5792</name>
</gene>
<dbReference type="Pfam" id="PF12722">
    <property type="entry name" value="Hid1"/>
    <property type="match status" value="3"/>
</dbReference>
<dbReference type="GO" id="GO:0016020">
    <property type="term" value="C:membrane"/>
    <property type="evidence" value="ECO:0007669"/>
    <property type="project" value="TreeGrafter"/>
</dbReference>
<protein>
    <submittedName>
        <fullName evidence="1">Uncharacterized protein</fullName>
    </submittedName>
</protein>
<accession>A0A7S1HXU4</accession>
<proteinExistence type="predicted"/>
<dbReference type="GO" id="GO:0000138">
    <property type="term" value="C:Golgi trans cisterna"/>
    <property type="evidence" value="ECO:0007669"/>
    <property type="project" value="TreeGrafter"/>
</dbReference>
<name>A0A7S1HXU4_9EUGL</name>